<name>A0A3E0DT61_9BACT</name>
<protein>
    <submittedName>
        <fullName evidence="4">Tetratricopeptide repeat protein</fullName>
    </submittedName>
</protein>
<dbReference type="Pfam" id="PF13432">
    <property type="entry name" value="TPR_16"/>
    <property type="match status" value="1"/>
</dbReference>
<dbReference type="InterPro" id="IPR011990">
    <property type="entry name" value="TPR-like_helical_dom_sf"/>
</dbReference>
<dbReference type="SUPFAM" id="SSF48452">
    <property type="entry name" value="TPR-like"/>
    <property type="match status" value="1"/>
</dbReference>
<organism evidence="4 5">
    <name type="scientific">Algoriphagus antarcticus</name>
    <dbReference type="NCBI Taxonomy" id="238540"/>
    <lineage>
        <taxon>Bacteria</taxon>
        <taxon>Pseudomonadati</taxon>
        <taxon>Bacteroidota</taxon>
        <taxon>Cytophagia</taxon>
        <taxon>Cytophagales</taxon>
        <taxon>Cyclobacteriaceae</taxon>
        <taxon>Algoriphagus</taxon>
    </lineage>
</organism>
<feature type="repeat" description="TPR" evidence="3">
    <location>
        <begin position="96"/>
        <end position="129"/>
    </location>
</feature>
<dbReference type="Gene3D" id="1.25.40.10">
    <property type="entry name" value="Tetratricopeptide repeat domain"/>
    <property type="match status" value="2"/>
</dbReference>
<dbReference type="AlphaFoldDB" id="A0A3E0DT61"/>
<evidence type="ECO:0000256" key="3">
    <source>
        <dbReference type="PROSITE-ProRule" id="PRU00339"/>
    </source>
</evidence>
<dbReference type="PANTHER" id="PTHR44943">
    <property type="entry name" value="CELLULOSE SYNTHASE OPERON PROTEIN C"/>
    <property type="match status" value="1"/>
</dbReference>
<accession>A0A3E0DT61</accession>
<evidence type="ECO:0000313" key="4">
    <source>
        <dbReference type="EMBL" id="REG85322.1"/>
    </source>
</evidence>
<keyword evidence="1" id="KW-0677">Repeat</keyword>
<dbReference type="OrthoDB" id="1287940at2"/>
<keyword evidence="5" id="KW-1185">Reference proteome</keyword>
<dbReference type="Proteomes" id="UP000256405">
    <property type="component" value="Unassembled WGS sequence"/>
</dbReference>
<sequence>MDQSFKKSEFLKAIFPDIDIHDNEVIRKVLTIYYSQYGHTPKVEIDGDVITISLPDSVQQKYPDDFYKAADLCTTKKYREAIPIFERLIEANPKVSEYHRNLGQAYEELGEYDNAIDSLIEALRWNPKNNWALLLMGNIYLRAEKDTQTALTYFDQIIEADPENYLALSNIGGIFLRLDKLNLAERYFKNALKVNPAFVNALHGMGIIEMRKGNTLKAFESGVSGLKACQPKDAQMKEILDDFLLSVANQYFKEGSKMDLVADYISQLERVSGKEIQIQIIKDLKVNAKIEIAENYDRDYHLVSYRPDSPRIEHLICHELTHLKLILSARELGENLLFSSDQEHLISFRKLMEPTCKKLRSDGLPEENIKGFIESVFHGLNSRVFNAPIDLFIEDLLYKEFKELRPYQFISMVEMDKLSLQAVTDQQILDITPSALISKVKVYNALTARQIDNLYGTSLESRYPLSPTEKGFLDQFWDEFLEYRKDREPGEEYELVQNWANDLELDVFFKFKRDPNNSKKGKEPTEVLEKIESNPLGSDSFLLEEEEEMKKFLSANADVNINMAIFLHMVDAIKFFKKHDEQWIQEIAMELAMLGNTGIDPHKQGYKVSFQKGKGFSGQKVLAYMYVSIALSLPDLLAELKMPFEKEYNLAKVFGT</sequence>
<dbReference type="PROSITE" id="PS50293">
    <property type="entry name" value="TPR_REGION"/>
    <property type="match status" value="1"/>
</dbReference>
<evidence type="ECO:0000256" key="1">
    <source>
        <dbReference type="ARBA" id="ARBA00022737"/>
    </source>
</evidence>
<comment type="caution">
    <text evidence="4">The sequence shown here is derived from an EMBL/GenBank/DDBJ whole genome shotgun (WGS) entry which is preliminary data.</text>
</comment>
<dbReference type="RefSeq" id="WP_086543827.1">
    <property type="nucleotide sequence ID" value="NZ_MSSW01000093.1"/>
</dbReference>
<dbReference type="InterPro" id="IPR019734">
    <property type="entry name" value="TPR_rpt"/>
</dbReference>
<dbReference type="SMART" id="SM00028">
    <property type="entry name" value="TPR"/>
    <property type="match status" value="4"/>
</dbReference>
<proteinExistence type="predicted"/>
<dbReference type="Pfam" id="PF13181">
    <property type="entry name" value="TPR_8"/>
    <property type="match status" value="1"/>
</dbReference>
<dbReference type="PANTHER" id="PTHR44943:SF8">
    <property type="entry name" value="TPR REPEAT-CONTAINING PROTEIN MJ0263"/>
    <property type="match status" value="1"/>
</dbReference>
<evidence type="ECO:0000256" key="2">
    <source>
        <dbReference type="ARBA" id="ARBA00022803"/>
    </source>
</evidence>
<keyword evidence="2 3" id="KW-0802">TPR repeat</keyword>
<dbReference type="PROSITE" id="PS50005">
    <property type="entry name" value="TPR"/>
    <property type="match status" value="2"/>
</dbReference>
<evidence type="ECO:0000313" key="5">
    <source>
        <dbReference type="Proteomes" id="UP000256405"/>
    </source>
</evidence>
<dbReference type="EMBL" id="QUNF01000013">
    <property type="protein sequence ID" value="REG85322.1"/>
    <property type="molecule type" value="Genomic_DNA"/>
</dbReference>
<gene>
    <name evidence="4" type="ORF">C8N25_1139</name>
</gene>
<reference evidence="4 5" key="1">
    <citation type="submission" date="2018-08" db="EMBL/GenBank/DDBJ databases">
        <title>Genomic Encyclopedia of Archaeal and Bacterial Type Strains, Phase II (KMG-II): from individual species to whole genera.</title>
        <authorList>
            <person name="Goeker M."/>
        </authorList>
    </citation>
    <scope>NUCLEOTIDE SEQUENCE [LARGE SCALE GENOMIC DNA]</scope>
    <source>
        <strain evidence="4 5">DSM 15986</strain>
    </source>
</reference>
<dbReference type="InterPro" id="IPR051685">
    <property type="entry name" value="Ycf3/AcsC/BcsC/TPR_MFPF"/>
</dbReference>
<feature type="repeat" description="TPR" evidence="3">
    <location>
        <begin position="165"/>
        <end position="198"/>
    </location>
</feature>
<dbReference type="Pfam" id="PF13174">
    <property type="entry name" value="TPR_6"/>
    <property type="match status" value="1"/>
</dbReference>